<gene>
    <name evidence="1" type="ORF">EI684_10015</name>
</gene>
<organism evidence="1 2">
    <name type="scientific">Candidatus Viridilinea halotolerans</name>
    <dbReference type="NCBI Taxonomy" id="2491704"/>
    <lineage>
        <taxon>Bacteria</taxon>
        <taxon>Bacillati</taxon>
        <taxon>Chloroflexota</taxon>
        <taxon>Chloroflexia</taxon>
        <taxon>Chloroflexales</taxon>
        <taxon>Chloroflexineae</taxon>
        <taxon>Oscillochloridaceae</taxon>
        <taxon>Candidatus Viridilinea</taxon>
    </lineage>
</organism>
<dbReference type="SUPFAM" id="SSF52980">
    <property type="entry name" value="Restriction endonuclease-like"/>
    <property type="match status" value="1"/>
</dbReference>
<keyword evidence="1" id="KW-0540">Nuclease</keyword>
<reference evidence="1 2" key="1">
    <citation type="submission" date="2018-12" db="EMBL/GenBank/DDBJ databases">
        <title>Genome Sequence of Candidatus Viridilinea halotolerans isolated from saline sulfide-rich spring.</title>
        <authorList>
            <person name="Grouzdev D.S."/>
            <person name="Burganskaya E.I."/>
            <person name="Krutkina M.S."/>
            <person name="Sukhacheva M.V."/>
            <person name="Gorlenko V.M."/>
        </authorList>
    </citation>
    <scope>NUCLEOTIDE SEQUENCE [LARGE SCALE GENOMIC DNA]</scope>
    <source>
        <strain evidence="1">Chok-6</strain>
    </source>
</reference>
<name>A0A426U0R0_9CHLR</name>
<comment type="caution">
    <text evidence="1">The sequence shown here is derived from an EMBL/GenBank/DDBJ whole genome shotgun (WGS) entry which is preliminary data.</text>
</comment>
<evidence type="ECO:0000313" key="2">
    <source>
        <dbReference type="Proteomes" id="UP000280307"/>
    </source>
</evidence>
<dbReference type="EMBL" id="RSAS01000386">
    <property type="protein sequence ID" value="RRR72571.1"/>
    <property type="molecule type" value="Genomic_DNA"/>
</dbReference>
<dbReference type="GO" id="GO:0009307">
    <property type="term" value="P:DNA restriction-modification system"/>
    <property type="evidence" value="ECO:0007669"/>
    <property type="project" value="InterPro"/>
</dbReference>
<dbReference type="InterPro" id="IPR015105">
    <property type="entry name" value="NgoMIV"/>
</dbReference>
<sequence>GYSDAEDLLNTMIDGKRLRDIADLPLDLVV</sequence>
<dbReference type="InterPro" id="IPR037083">
    <property type="entry name" value="NgoMIV_sf"/>
</dbReference>
<keyword evidence="1" id="KW-0378">Hydrolase</keyword>
<protein>
    <submittedName>
        <fullName evidence="1">Restriction endonuclease</fullName>
    </submittedName>
</protein>
<dbReference type="AlphaFoldDB" id="A0A426U0R0"/>
<keyword evidence="1" id="KW-0255">Endonuclease</keyword>
<dbReference type="GO" id="GO:0009036">
    <property type="term" value="F:type II site-specific deoxyribonuclease activity"/>
    <property type="evidence" value="ECO:0007669"/>
    <property type="project" value="InterPro"/>
</dbReference>
<accession>A0A426U0R0</accession>
<dbReference type="Pfam" id="PF09015">
    <property type="entry name" value="NgoMIV_restric"/>
    <property type="match status" value="1"/>
</dbReference>
<feature type="non-terminal residue" evidence="1">
    <location>
        <position position="1"/>
    </location>
</feature>
<proteinExistence type="predicted"/>
<dbReference type="Gene3D" id="3.40.50.10010">
    <property type="entry name" value="Type-2 restriction enzyme NgoMIV"/>
    <property type="match status" value="1"/>
</dbReference>
<evidence type="ECO:0000313" key="1">
    <source>
        <dbReference type="EMBL" id="RRR72571.1"/>
    </source>
</evidence>
<dbReference type="Proteomes" id="UP000280307">
    <property type="component" value="Unassembled WGS sequence"/>
</dbReference>
<dbReference type="InterPro" id="IPR011335">
    <property type="entry name" value="Restrct_endonuc-II-like"/>
</dbReference>